<evidence type="ECO:0000313" key="3">
    <source>
        <dbReference type="EMBL" id="MDO3722780.1"/>
    </source>
</evidence>
<name>A0ABT8W3F9_9GAMM</name>
<evidence type="ECO:0000259" key="1">
    <source>
        <dbReference type="PROSITE" id="PS50883"/>
    </source>
</evidence>
<dbReference type="Pfam" id="PF01590">
    <property type="entry name" value="GAF"/>
    <property type="match status" value="1"/>
</dbReference>
<dbReference type="Gene3D" id="3.30.450.40">
    <property type="match status" value="1"/>
</dbReference>
<dbReference type="InterPro" id="IPR029016">
    <property type="entry name" value="GAF-like_dom_sf"/>
</dbReference>
<comment type="caution">
    <text evidence="3">The sequence shown here is derived from an EMBL/GenBank/DDBJ whole genome shotgun (WGS) entry which is preliminary data.</text>
</comment>
<dbReference type="SUPFAM" id="SSF55781">
    <property type="entry name" value="GAF domain-like"/>
    <property type="match status" value="1"/>
</dbReference>
<organism evidence="3 4">
    <name type="scientific">Marinobacter suaedae</name>
    <dbReference type="NCBI Taxonomy" id="3057675"/>
    <lineage>
        <taxon>Bacteria</taxon>
        <taxon>Pseudomonadati</taxon>
        <taxon>Pseudomonadota</taxon>
        <taxon>Gammaproteobacteria</taxon>
        <taxon>Pseudomonadales</taxon>
        <taxon>Marinobacteraceae</taxon>
        <taxon>Marinobacter</taxon>
    </lineage>
</organism>
<dbReference type="CDD" id="cd01948">
    <property type="entry name" value="EAL"/>
    <property type="match status" value="1"/>
</dbReference>
<evidence type="ECO:0000259" key="2">
    <source>
        <dbReference type="PROSITE" id="PS50887"/>
    </source>
</evidence>
<dbReference type="EMBL" id="JAUMIS010000002">
    <property type="protein sequence ID" value="MDO3722780.1"/>
    <property type="molecule type" value="Genomic_DNA"/>
</dbReference>
<dbReference type="SMART" id="SM00065">
    <property type="entry name" value="GAF"/>
    <property type="match status" value="1"/>
</dbReference>
<proteinExistence type="predicted"/>
<dbReference type="PROSITE" id="PS50883">
    <property type="entry name" value="EAL"/>
    <property type="match status" value="1"/>
</dbReference>
<dbReference type="InterPro" id="IPR003018">
    <property type="entry name" value="GAF"/>
</dbReference>
<protein>
    <submittedName>
        <fullName evidence="3">Sensor domain-containing phosphodiesterase</fullName>
    </submittedName>
</protein>
<dbReference type="Pfam" id="PF00990">
    <property type="entry name" value="GGDEF"/>
    <property type="match status" value="1"/>
</dbReference>
<dbReference type="PANTHER" id="PTHR44757">
    <property type="entry name" value="DIGUANYLATE CYCLASE DGCP"/>
    <property type="match status" value="1"/>
</dbReference>
<dbReference type="InterPro" id="IPR043128">
    <property type="entry name" value="Rev_trsase/Diguanyl_cyclase"/>
</dbReference>
<dbReference type="SUPFAM" id="SSF141868">
    <property type="entry name" value="EAL domain-like"/>
    <property type="match status" value="1"/>
</dbReference>
<gene>
    <name evidence="3" type="ORF">QVZ43_13735</name>
</gene>
<dbReference type="CDD" id="cd01949">
    <property type="entry name" value="GGDEF"/>
    <property type="match status" value="1"/>
</dbReference>
<dbReference type="InterPro" id="IPR001633">
    <property type="entry name" value="EAL_dom"/>
</dbReference>
<dbReference type="Gene3D" id="3.20.20.450">
    <property type="entry name" value="EAL domain"/>
    <property type="match status" value="1"/>
</dbReference>
<dbReference type="SUPFAM" id="SSF55073">
    <property type="entry name" value="Nucleotide cyclase"/>
    <property type="match status" value="1"/>
</dbReference>
<dbReference type="InterPro" id="IPR035919">
    <property type="entry name" value="EAL_sf"/>
</dbReference>
<dbReference type="InterPro" id="IPR029787">
    <property type="entry name" value="Nucleotide_cyclase"/>
</dbReference>
<feature type="domain" description="GGDEF" evidence="2">
    <location>
        <begin position="222"/>
        <end position="356"/>
    </location>
</feature>
<dbReference type="PANTHER" id="PTHR44757:SF2">
    <property type="entry name" value="BIOFILM ARCHITECTURE MAINTENANCE PROTEIN MBAA"/>
    <property type="match status" value="1"/>
</dbReference>
<feature type="domain" description="EAL" evidence="1">
    <location>
        <begin position="365"/>
        <end position="619"/>
    </location>
</feature>
<sequence>MSENRLFTDFHERLMKLSHSPDFIQDEREKKLAALTELCASALNVERVSIWELSHGHDKLTCEYLHDAKAHESGAPGYDSKNPLVLLGKEHPRYFDALTNARVIDASDAQTDERTNTFTEGYLKVLGIYSMLDAPIFDGARPSGVICLEAMHSRTWTLPELSLVAALADTVSLINTHEAWMESKRKLDYVTHFDTLTGLANLNTLRERMGYLISKARRQGRDNFLLIWADLDRLKTINDGLGPQTGDAVIAEIGRRLGALRIPGKDVLARIGGDEFSILLTSPPEGEEADRLNQRILATIRQPIEVQGHSLDVTASLGTCRFPGDGEDVDALLRSAEAAMYHAKSQGSNRACQFDNSIQATARSRFVLERELRLTIHEQKLDVFYQPIFDHSGKQLVGAEALVRWNHPERGMLLPIEFLEVARGAGLMRELGECVLHRVCQDIKWADKQNLEVPTISVNLASEQVLASQLSEDIQAICADYGVSPGRLHFEVTEDAIQGDSQTLRNTLTKLVEAGSALSIDDFGTGYSSLSRLKSLPFSRIKVDRSFIRDIPGDEDDCAITLSIIGLARGLGLAIVAEGVESEEHEHWLQAHQCQFLQGYKYSKPVPFDELMERFLARKDLPAHQ</sequence>
<reference evidence="3" key="1">
    <citation type="submission" date="2023-07" db="EMBL/GenBank/DDBJ databases">
        <title>Marinobacter sp. chi1 genome sequencing and assembly.</title>
        <authorList>
            <person name="Park S."/>
        </authorList>
    </citation>
    <scope>NUCLEOTIDE SEQUENCE</scope>
    <source>
        <strain evidence="3">Chi1</strain>
    </source>
</reference>
<dbReference type="PROSITE" id="PS50887">
    <property type="entry name" value="GGDEF"/>
    <property type="match status" value="1"/>
</dbReference>
<dbReference type="Pfam" id="PF00563">
    <property type="entry name" value="EAL"/>
    <property type="match status" value="1"/>
</dbReference>
<dbReference type="SMART" id="SM00052">
    <property type="entry name" value="EAL"/>
    <property type="match status" value="1"/>
</dbReference>
<dbReference type="InterPro" id="IPR052155">
    <property type="entry name" value="Biofilm_reg_signaling"/>
</dbReference>
<dbReference type="SMART" id="SM00267">
    <property type="entry name" value="GGDEF"/>
    <property type="match status" value="1"/>
</dbReference>
<dbReference type="NCBIfam" id="TIGR00254">
    <property type="entry name" value="GGDEF"/>
    <property type="match status" value="1"/>
</dbReference>
<keyword evidence="4" id="KW-1185">Reference proteome</keyword>
<dbReference type="Gene3D" id="3.30.70.270">
    <property type="match status" value="1"/>
</dbReference>
<dbReference type="Proteomes" id="UP001168640">
    <property type="component" value="Unassembled WGS sequence"/>
</dbReference>
<dbReference type="RefSeq" id="WP_302910380.1">
    <property type="nucleotide sequence ID" value="NZ_JAUMIS010000002.1"/>
</dbReference>
<dbReference type="InterPro" id="IPR000160">
    <property type="entry name" value="GGDEF_dom"/>
</dbReference>
<accession>A0ABT8W3F9</accession>
<evidence type="ECO:0000313" key="4">
    <source>
        <dbReference type="Proteomes" id="UP001168640"/>
    </source>
</evidence>